<dbReference type="PANTHER" id="PTHR47293">
    <property type="entry name" value="JACALIN-RELATED LECTIN 3"/>
    <property type="match status" value="1"/>
</dbReference>
<keyword evidence="3" id="KW-1185">Reference proteome</keyword>
<dbReference type="Pfam" id="PF01419">
    <property type="entry name" value="Jacalin"/>
    <property type="match status" value="1"/>
</dbReference>
<feature type="domain" description="Jacalin-type lectin" evidence="1">
    <location>
        <begin position="1"/>
        <end position="134"/>
    </location>
</feature>
<proteinExistence type="predicted"/>
<sequence>MWGGAAGDEFSDGMSRGIRLIQLRHGNRIDMIKVGYDQDGSRITGGQHGGNGGGKVQVALDFPDEYLFQVSGTFDQTINSLIFFTRRKSNDERKQYGPFGKMHGNFFRSGAGRIVGFFGRAGKYLDAVGVYYEEPCRNRSLGS</sequence>
<evidence type="ECO:0000313" key="3">
    <source>
        <dbReference type="Proteomes" id="UP000001514"/>
    </source>
</evidence>
<protein>
    <recommendedName>
        <fullName evidence="1">Jacalin-type lectin domain-containing protein</fullName>
    </recommendedName>
</protein>
<accession>D8SP42</accession>
<dbReference type="eggNOG" id="ENOG502QTCG">
    <property type="taxonomic scope" value="Eukaryota"/>
</dbReference>
<dbReference type="FunCoup" id="D8SP42">
    <property type="interactions" value="10"/>
</dbReference>
<dbReference type="InParanoid" id="D8SP42"/>
<dbReference type="STRING" id="88036.D8SP42"/>
<organism evidence="3">
    <name type="scientific">Selaginella moellendorffii</name>
    <name type="common">Spikemoss</name>
    <dbReference type="NCBI Taxonomy" id="88036"/>
    <lineage>
        <taxon>Eukaryota</taxon>
        <taxon>Viridiplantae</taxon>
        <taxon>Streptophyta</taxon>
        <taxon>Embryophyta</taxon>
        <taxon>Tracheophyta</taxon>
        <taxon>Lycopodiopsida</taxon>
        <taxon>Selaginellales</taxon>
        <taxon>Selaginellaceae</taxon>
        <taxon>Selaginella</taxon>
    </lineage>
</organism>
<gene>
    <name evidence="2" type="ORF">SELMODRAFT_121377</name>
</gene>
<dbReference type="Gramene" id="EFJ13907">
    <property type="protein sequence ID" value="EFJ13907"/>
    <property type="gene ID" value="SELMODRAFT_121377"/>
</dbReference>
<evidence type="ECO:0000259" key="1">
    <source>
        <dbReference type="PROSITE" id="PS51752"/>
    </source>
</evidence>
<dbReference type="EMBL" id="GL377630">
    <property type="protein sequence ID" value="EFJ13907.1"/>
    <property type="molecule type" value="Genomic_DNA"/>
</dbReference>
<dbReference type="Proteomes" id="UP000001514">
    <property type="component" value="Unassembled WGS sequence"/>
</dbReference>
<dbReference type="PROSITE" id="PS51752">
    <property type="entry name" value="JACALIN_LECTIN"/>
    <property type="match status" value="1"/>
</dbReference>
<dbReference type="PANTHER" id="PTHR47293:SF15">
    <property type="entry name" value="JACALIN-RELATED LECTIN 19"/>
    <property type="match status" value="1"/>
</dbReference>
<dbReference type="KEGG" id="smo:SELMODRAFT_121377"/>
<dbReference type="InterPro" id="IPR001229">
    <property type="entry name" value="Jacalin-like_lectin_dom"/>
</dbReference>
<dbReference type="AlphaFoldDB" id="D8SP42"/>
<dbReference type="InterPro" id="IPR036404">
    <property type="entry name" value="Jacalin-like_lectin_dom_sf"/>
</dbReference>
<name>D8SP42_SELML</name>
<dbReference type="OMA" id="HKHIGGD"/>
<reference evidence="2 3" key="1">
    <citation type="journal article" date="2011" name="Science">
        <title>The Selaginella genome identifies genetic changes associated with the evolution of vascular plants.</title>
        <authorList>
            <person name="Banks J.A."/>
            <person name="Nishiyama T."/>
            <person name="Hasebe M."/>
            <person name="Bowman J.L."/>
            <person name="Gribskov M."/>
            <person name="dePamphilis C."/>
            <person name="Albert V.A."/>
            <person name="Aono N."/>
            <person name="Aoyama T."/>
            <person name="Ambrose B.A."/>
            <person name="Ashton N.W."/>
            <person name="Axtell M.J."/>
            <person name="Barker E."/>
            <person name="Barker M.S."/>
            <person name="Bennetzen J.L."/>
            <person name="Bonawitz N.D."/>
            <person name="Chapple C."/>
            <person name="Cheng C."/>
            <person name="Correa L.G."/>
            <person name="Dacre M."/>
            <person name="DeBarry J."/>
            <person name="Dreyer I."/>
            <person name="Elias M."/>
            <person name="Engstrom E.M."/>
            <person name="Estelle M."/>
            <person name="Feng L."/>
            <person name="Finet C."/>
            <person name="Floyd S.K."/>
            <person name="Frommer W.B."/>
            <person name="Fujita T."/>
            <person name="Gramzow L."/>
            <person name="Gutensohn M."/>
            <person name="Harholt J."/>
            <person name="Hattori M."/>
            <person name="Heyl A."/>
            <person name="Hirai T."/>
            <person name="Hiwatashi Y."/>
            <person name="Ishikawa M."/>
            <person name="Iwata M."/>
            <person name="Karol K.G."/>
            <person name="Koehler B."/>
            <person name="Kolukisaoglu U."/>
            <person name="Kubo M."/>
            <person name="Kurata T."/>
            <person name="Lalonde S."/>
            <person name="Li K."/>
            <person name="Li Y."/>
            <person name="Litt A."/>
            <person name="Lyons E."/>
            <person name="Manning G."/>
            <person name="Maruyama T."/>
            <person name="Michael T.P."/>
            <person name="Mikami K."/>
            <person name="Miyazaki S."/>
            <person name="Morinaga S."/>
            <person name="Murata T."/>
            <person name="Mueller-Roeber B."/>
            <person name="Nelson D.R."/>
            <person name="Obara M."/>
            <person name="Oguri Y."/>
            <person name="Olmstead R.G."/>
            <person name="Onodera N."/>
            <person name="Petersen B.L."/>
            <person name="Pils B."/>
            <person name="Prigge M."/>
            <person name="Rensing S.A."/>
            <person name="Riano-Pachon D.M."/>
            <person name="Roberts A.W."/>
            <person name="Sato Y."/>
            <person name="Scheller H.V."/>
            <person name="Schulz B."/>
            <person name="Schulz C."/>
            <person name="Shakirov E.V."/>
            <person name="Shibagaki N."/>
            <person name="Shinohara N."/>
            <person name="Shippen D.E."/>
            <person name="Soerensen I."/>
            <person name="Sotooka R."/>
            <person name="Sugimoto N."/>
            <person name="Sugita M."/>
            <person name="Sumikawa N."/>
            <person name="Tanurdzic M."/>
            <person name="Theissen G."/>
            <person name="Ulvskov P."/>
            <person name="Wakazuki S."/>
            <person name="Weng J.K."/>
            <person name="Willats W.W."/>
            <person name="Wipf D."/>
            <person name="Wolf P.G."/>
            <person name="Yang L."/>
            <person name="Zimmer A.D."/>
            <person name="Zhu Q."/>
            <person name="Mitros T."/>
            <person name="Hellsten U."/>
            <person name="Loque D."/>
            <person name="Otillar R."/>
            <person name="Salamov A."/>
            <person name="Schmutz J."/>
            <person name="Shapiro H."/>
            <person name="Lindquist E."/>
            <person name="Lucas S."/>
            <person name="Rokhsar D."/>
            <person name="Grigoriev I.V."/>
        </authorList>
    </citation>
    <scope>NUCLEOTIDE SEQUENCE [LARGE SCALE GENOMIC DNA]</scope>
</reference>
<dbReference type="SMART" id="SM00915">
    <property type="entry name" value="Jacalin"/>
    <property type="match status" value="1"/>
</dbReference>
<dbReference type="SUPFAM" id="SSF51101">
    <property type="entry name" value="Mannose-binding lectins"/>
    <property type="match status" value="1"/>
</dbReference>
<dbReference type="HOGENOM" id="CLU_078923_3_1_1"/>
<evidence type="ECO:0000313" key="2">
    <source>
        <dbReference type="EMBL" id="EFJ13907.1"/>
    </source>
</evidence>
<dbReference type="Gene3D" id="2.100.10.30">
    <property type="entry name" value="Jacalin-like lectin domain"/>
    <property type="match status" value="1"/>
</dbReference>